<gene>
    <name evidence="2" type="ORF">SCLCIDRAFT_143298</name>
</gene>
<evidence type="ECO:0000313" key="3">
    <source>
        <dbReference type="Proteomes" id="UP000053989"/>
    </source>
</evidence>
<dbReference type="EMBL" id="KN822259">
    <property type="protein sequence ID" value="KIM51417.1"/>
    <property type="molecule type" value="Genomic_DNA"/>
</dbReference>
<dbReference type="InParanoid" id="A0A0C2ZEQ4"/>
<dbReference type="STRING" id="1036808.A0A0C2ZEQ4"/>
<reference evidence="2 3" key="1">
    <citation type="submission" date="2014-04" db="EMBL/GenBank/DDBJ databases">
        <authorList>
            <consortium name="DOE Joint Genome Institute"/>
            <person name="Kuo A."/>
            <person name="Kohler A."/>
            <person name="Nagy L.G."/>
            <person name="Floudas D."/>
            <person name="Copeland A."/>
            <person name="Barry K.W."/>
            <person name="Cichocki N."/>
            <person name="Veneault-Fourrey C."/>
            <person name="LaButti K."/>
            <person name="Lindquist E.A."/>
            <person name="Lipzen A."/>
            <person name="Lundell T."/>
            <person name="Morin E."/>
            <person name="Murat C."/>
            <person name="Sun H."/>
            <person name="Tunlid A."/>
            <person name="Henrissat B."/>
            <person name="Grigoriev I.V."/>
            <person name="Hibbett D.S."/>
            <person name="Martin F."/>
            <person name="Nordberg H.P."/>
            <person name="Cantor M.N."/>
            <person name="Hua S.X."/>
        </authorList>
    </citation>
    <scope>NUCLEOTIDE SEQUENCE [LARGE SCALE GENOMIC DNA]</scope>
    <source>
        <strain evidence="2 3">Foug A</strain>
    </source>
</reference>
<dbReference type="HOGENOM" id="CLU_045441_1_0_1"/>
<feature type="non-terminal residue" evidence="2">
    <location>
        <position position="1"/>
    </location>
</feature>
<name>A0A0C2ZEQ4_9AGAM</name>
<sequence>VTFYLAIFSEVEMKKPEKQRKPSNTFLQMKSDHEWDTAKVQLLEKISQVLCPKLINFDDYIFSWSVPCYQFSQMQLHTDNDYKFLITHALKPKEAAANIRIETKLAKACNDASDNPSDSGDSSDTSGDRQHAKKKTKIMKETALNRDADEKIKLLRSRWECSKGGCSTSHCFIHPENSKHIPLSHKHFAIWAAAWKLPNHTKFNNFCLGQLGETSPLLQWRINECNQQPGPSASIFNINVPQEVIGIFCPPAAVAANPAPSPPCSITRMASDTDPDLLLPGLAHLDHA</sequence>
<accession>A0A0C2ZEQ4</accession>
<dbReference type="OrthoDB" id="2685032at2759"/>
<dbReference type="Proteomes" id="UP000053989">
    <property type="component" value="Unassembled WGS sequence"/>
</dbReference>
<dbReference type="AlphaFoldDB" id="A0A0C2ZEQ4"/>
<proteinExistence type="predicted"/>
<reference evidence="3" key="2">
    <citation type="submission" date="2015-01" db="EMBL/GenBank/DDBJ databases">
        <title>Evolutionary Origins and Diversification of the Mycorrhizal Mutualists.</title>
        <authorList>
            <consortium name="DOE Joint Genome Institute"/>
            <consortium name="Mycorrhizal Genomics Consortium"/>
            <person name="Kohler A."/>
            <person name="Kuo A."/>
            <person name="Nagy L.G."/>
            <person name="Floudas D."/>
            <person name="Copeland A."/>
            <person name="Barry K.W."/>
            <person name="Cichocki N."/>
            <person name="Veneault-Fourrey C."/>
            <person name="LaButti K."/>
            <person name="Lindquist E.A."/>
            <person name="Lipzen A."/>
            <person name="Lundell T."/>
            <person name="Morin E."/>
            <person name="Murat C."/>
            <person name="Riley R."/>
            <person name="Ohm R."/>
            <person name="Sun H."/>
            <person name="Tunlid A."/>
            <person name="Henrissat B."/>
            <person name="Grigoriev I.V."/>
            <person name="Hibbett D.S."/>
            <person name="Martin F."/>
        </authorList>
    </citation>
    <scope>NUCLEOTIDE SEQUENCE [LARGE SCALE GENOMIC DNA]</scope>
    <source>
        <strain evidence="3">Foug A</strain>
    </source>
</reference>
<feature type="region of interest" description="Disordered" evidence="1">
    <location>
        <begin position="110"/>
        <end position="137"/>
    </location>
</feature>
<evidence type="ECO:0000256" key="1">
    <source>
        <dbReference type="SAM" id="MobiDB-lite"/>
    </source>
</evidence>
<protein>
    <submittedName>
        <fullName evidence="2">Uncharacterized protein</fullName>
    </submittedName>
</protein>
<keyword evidence="3" id="KW-1185">Reference proteome</keyword>
<feature type="compositionally biased region" description="Low complexity" evidence="1">
    <location>
        <begin position="110"/>
        <end position="125"/>
    </location>
</feature>
<evidence type="ECO:0000313" key="2">
    <source>
        <dbReference type="EMBL" id="KIM51417.1"/>
    </source>
</evidence>
<organism evidence="2 3">
    <name type="scientific">Scleroderma citrinum Foug A</name>
    <dbReference type="NCBI Taxonomy" id="1036808"/>
    <lineage>
        <taxon>Eukaryota</taxon>
        <taxon>Fungi</taxon>
        <taxon>Dikarya</taxon>
        <taxon>Basidiomycota</taxon>
        <taxon>Agaricomycotina</taxon>
        <taxon>Agaricomycetes</taxon>
        <taxon>Agaricomycetidae</taxon>
        <taxon>Boletales</taxon>
        <taxon>Sclerodermatineae</taxon>
        <taxon>Sclerodermataceae</taxon>
        <taxon>Scleroderma</taxon>
    </lineage>
</organism>